<evidence type="ECO:0000313" key="2">
    <source>
        <dbReference type="EMBL" id="WAR44209.1"/>
    </source>
</evidence>
<evidence type="ECO:0000313" key="3">
    <source>
        <dbReference type="Proteomes" id="UP001162780"/>
    </source>
</evidence>
<keyword evidence="1" id="KW-0812">Transmembrane</keyword>
<dbReference type="RefSeq" id="WP_255189185.1">
    <property type="nucleotide sequence ID" value="NZ_CP113517.1"/>
</dbReference>
<organism evidence="2 3">
    <name type="scientific">Methylomonas rapida</name>
    <dbReference type="NCBI Taxonomy" id="2963939"/>
    <lineage>
        <taxon>Bacteria</taxon>
        <taxon>Pseudomonadati</taxon>
        <taxon>Pseudomonadota</taxon>
        <taxon>Gammaproteobacteria</taxon>
        <taxon>Methylococcales</taxon>
        <taxon>Methylococcaceae</taxon>
        <taxon>Methylomonas</taxon>
    </lineage>
</organism>
<sequence length="139" mass="16021">MTLEYFIALLILACIGAYFVWRNNFKTRQANAAATFRAAFDLTLSDLRNSESNSVNATYDILMASFPAHESAVLEFSRFLGFNRKAFLEAWHKYAYHEDMKKHPFPFLEKYSGGDVVERKRLRNLAITNINHLLSYANA</sequence>
<name>A0ABY7GHB3_9GAMM</name>
<evidence type="ECO:0000256" key="1">
    <source>
        <dbReference type="SAM" id="Phobius"/>
    </source>
</evidence>
<keyword evidence="3" id="KW-1185">Reference proteome</keyword>
<gene>
    <name evidence="2" type="ORF">NM686_017800</name>
</gene>
<reference evidence="2" key="1">
    <citation type="submission" date="2022-11" db="EMBL/GenBank/DDBJ databases">
        <title>Methylomonas rapida sp. nov., Carotenoid-Producing Obligate Methanotrophs with High Growth Characteristics and Biotechnological Potential.</title>
        <authorList>
            <person name="Tikhonova E.N."/>
            <person name="Suleimanov R.Z."/>
            <person name="Miroshnikov K."/>
            <person name="Oshkin I.Y."/>
            <person name="Belova S.E."/>
            <person name="Danilova O.V."/>
            <person name="Ashikhmin A."/>
            <person name="Konopkin A."/>
            <person name="But S.Y."/>
            <person name="Khmelenina V.N."/>
            <person name="Kuznetsov N."/>
            <person name="Pimenov N.V."/>
            <person name="Dedysh S.N."/>
        </authorList>
    </citation>
    <scope>NUCLEOTIDE SEQUENCE</scope>
    <source>
        <strain evidence="2">MP1</strain>
    </source>
</reference>
<feature type="transmembrane region" description="Helical" evidence="1">
    <location>
        <begin position="6"/>
        <end position="21"/>
    </location>
</feature>
<accession>A0ABY7GHB3</accession>
<protein>
    <submittedName>
        <fullName evidence="2">Uncharacterized protein</fullName>
    </submittedName>
</protein>
<proteinExistence type="predicted"/>
<dbReference type="EMBL" id="CP113517">
    <property type="protein sequence ID" value="WAR44209.1"/>
    <property type="molecule type" value="Genomic_DNA"/>
</dbReference>
<keyword evidence="1" id="KW-1133">Transmembrane helix</keyword>
<dbReference type="Proteomes" id="UP001162780">
    <property type="component" value="Chromosome"/>
</dbReference>
<keyword evidence="1" id="KW-0472">Membrane</keyword>